<feature type="region of interest" description="Disordered" evidence="1">
    <location>
        <begin position="51"/>
        <end position="72"/>
    </location>
</feature>
<dbReference type="AlphaFoldDB" id="A0AAE1PKL9"/>
<accession>A0AAE1PKL9</accession>
<feature type="domain" description="THAP9-like helix-turn-helix" evidence="2">
    <location>
        <begin position="111"/>
        <end position="179"/>
    </location>
</feature>
<gene>
    <name evidence="3" type="ORF">Pmani_019481</name>
</gene>
<keyword evidence="4" id="KW-1185">Reference proteome</keyword>
<evidence type="ECO:0000259" key="2">
    <source>
        <dbReference type="Pfam" id="PF12017"/>
    </source>
</evidence>
<dbReference type="Proteomes" id="UP001292094">
    <property type="component" value="Unassembled WGS sequence"/>
</dbReference>
<organism evidence="3 4">
    <name type="scientific">Petrolisthes manimaculis</name>
    <dbReference type="NCBI Taxonomy" id="1843537"/>
    <lineage>
        <taxon>Eukaryota</taxon>
        <taxon>Metazoa</taxon>
        <taxon>Ecdysozoa</taxon>
        <taxon>Arthropoda</taxon>
        <taxon>Crustacea</taxon>
        <taxon>Multicrustacea</taxon>
        <taxon>Malacostraca</taxon>
        <taxon>Eumalacostraca</taxon>
        <taxon>Eucarida</taxon>
        <taxon>Decapoda</taxon>
        <taxon>Pleocyemata</taxon>
        <taxon>Anomura</taxon>
        <taxon>Galatheoidea</taxon>
        <taxon>Porcellanidae</taxon>
        <taxon>Petrolisthes</taxon>
    </lineage>
</organism>
<protein>
    <recommendedName>
        <fullName evidence="2">THAP9-like helix-turn-helix domain-containing protein</fullName>
    </recommendedName>
</protein>
<proteinExistence type="predicted"/>
<name>A0AAE1PKL9_9EUCA</name>
<evidence type="ECO:0000313" key="4">
    <source>
        <dbReference type="Proteomes" id="UP001292094"/>
    </source>
</evidence>
<evidence type="ECO:0000313" key="3">
    <source>
        <dbReference type="EMBL" id="KAK4308847.1"/>
    </source>
</evidence>
<comment type="caution">
    <text evidence="3">The sequence shown here is derived from an EMBL/GenBank/DDBJ whole genome shotgun (WGS) entry which is preliminary data.</text>
</comment>
<dbReference type="EMBL" id="JAWZYT010001837">
    <property type="protein sequence ID" value="KAK4308847.1"/>
    <property type="molecule type" value="Genomic_DNA"/>
</dbReference>
<reference evidence="3" key="1">
    <citation type="submission" date="2023-11" db="EMBL/GenBank/DDBJ databases">
        <title>Genome assemblies of two species of porcelain crab, Petrolisthes cinctipes and Petrolisthes manimaculis (Anomura: Porcellanidae).</title>
        <authorList>
            <person name="Angst P."/>
        </authorList>
    </citation>
    <scope>NUCLEOTIDE SEQUENCE</scope>
    <source>
        <strain evidence="3">PB745_02</strain>
        <tissue evidence="3">Gill</tissue>
    </source>
</reference>
<dbReference type="InterPro" id="IPR021896">
    <property type="entry name" value="THAP9-like_HTH"/>
</dbReference>
<dbReference type="Pfam" id="PF12017">
    <property type="entry name" value="Tnp_P_element"/>
    <property type="match status" value="1"/>
</dbReference>
<evidence type="ECO:0000256" key="1">
    <source>
        <dbReference type="SAM" id="MobiDB-lite"/>
    </source>
</evidence>
<sequence>MTSERATRSAKRSRKRKIQDMLSVAVTEESCVDIGATDGYEVLPNNTGSGLECVNNENEEGSGTGEGNETRMRNELEQKIKKLEEEKRLLQVENDALKTKVNILESESNNRNIHAIVEDILKPMFTSTQIDALINKRVVRKWSDEDITSALTLRSMSSKCYEYLRKKKGMPLPCKSTLNERAKNFACEPGVLHSVLSLMKSKSETFDKLERCATPNEVNKK</sequence>